<name>A0ABX9E2Z1_9PSEU</name>
<evidence type="ECO:0000313" key="1">
    <source>
        <dbReference type="EMBL" id="RAS61843.1"/>
    </source>
</evidence>
<organism evidence="1 2">
    <name type="scientific">Lentzea atacamensis</name>
    <dbReference type="NCBI Taxonomy" id="531938"/>
    <lineage>
        <taxon>Bacteria</taxon>
        <taxon>Bacillati</taxon>
        <taxon>Actinomycetota</taxon>
        <taxon>Actinomycetes</taxon>
        <taxon>Pseudonocardiales</taxon>
        <taxon>Pseudonocardiaceae</taxon>
        <taxon>Lentzea</taxon>
    </lineage>
</organism>
<keyword evidence="2" id="KW-1185">Reference proteome</keyword>
<protein>
    <submittedName>
        <fullName evidence="1">Uncharacterized protein</fullName>
    </submittedName>
</protein>
<dbReference type="EMBL" id="QLTT01000009">
    <property type="protein sequence ID" value="RAS61843.1"/>
    <property type="molecule type" value="Genomic_DNA"/>
</dbReference>
<accession>A0ABX9E2Z1</accession>
<comment type="caution">
    <text evidence="1">The sequence shown here is derived from an EMBL/GenBank/DDBJ whole genome shotgun (WGS) entry which is preliminary data.</text>
</comment>
<evidence type="ECO:0000313" key="2">
    <source>
        <dbReference type="Proteomes" id="UP000248714"/>
    </source>
</evidence>
<dbReference type="Proteomes" id="UP000248714">
    <property type="component" value="Unassembled WGS sequence"/>
</dbReference>
<sequence>MPQDPYEELGAALGRASSRALVFSALGCIHRASAVLIAGGVVDGDVAPFSEGSLLEMGQLPDLEAIQAVVVSRQQGLAVLSADPETGELPEESDRAELLAMAAEMVLRASVNTNPASLREWADFCSSLSGDIAQHLDGMQLSSVDEYNSRLPSPYEEIPPLPAREIFAQLEIIRIVDDADADAVSRISELSTELRRELLVIASEAAAPGGSSD</sequence>
<dbReference type="RefSeq" id="WP_112229919.1">
    <property type="nucleotide sequence ID" value="NZ_QLTT01000009.1"/>
</dbReference>
<reference evidence="1 2" key="1">
    <citation type="submission" date="2018-06" db="EMBL/GenBank/DDBJ databases">
        <title>Genomic Encyclopedia of Type Strains, Phase IV (KMG-IV): sequencing the most valuable type-strain genomes for metagenomic binning, comparative biology and taxonomic classification.</title>
        <authorList>
            <person name="Goeker M."/>
        </authorList>
    </citation>
    <scope>NUCLEOTIDE SEQUENCE [LARGE SCALE GENOMIC DNA]</scope>
    <source>
        <strain evidence="1 2">DSM 45479</strain>
    </source>
</reference>
<gene>
    <name evidence="1" type="ORF">C8D87_109290</name>
</gene>
<proteinExistence type="predicted"/>